<dbReference type="AlphaFoldDB" id="A0ABD2YXA7"/>
<proteinExistence type="predicted"/>
<dbReference type="PROSITE" id="PS00107">
    <property type="entry name" value="PROTEIN_KINASE_ATP"/>
    <property type="match status" value="1"/>
</dbReference>
<evidence type="ECO:0000256" key="5">
    <source>
        <dbReference type="ARBA" id="ARBA00022692"/>
    </source>
</evidence>
<keyword evidence="7 15" id="KW-0547">Nucleotide-binding</keyword>
<dbReference type="GO" id="GO:0004674">
    <property type="term" value="F:protein serine/threonine kinase activity"/>
    <property type="evidence" value="ECO:0007669"/>
    <property type="project" value="UniProtKB-KW"/>
</dbReference>
<evidence type="ECO:0000256" key="10">
    <source>
        <dbReference type="ARBA" id="ARBA00022989"/>
    </source>
</evidence>
<dbReference type="Pfam" id="PF07714">
    <property type="entry name" value="PK_Tyr_Ser-Thr"/>
    <property type="match status" value="1"/>
</dbReference>
<dbReference type="EMBL" id="JBJUIK010000012">
    <property type="protein sequence ID" value="KAL3510750.1"/>
    <property type="molecule type" value="Genomic_DNA"/>
</dbReference>
<evidence type="ECO:0000313" key="17">
    <source>
        <dbReference type="EMBL" id="KAL3510750.1"/>
    </source>
</evidence>
<keyword evidence="18" id="KW-1185">Reference proteome</keyword>
<comment type="subcellular location">
    <subcellularLocation>
        <location evidence="1">Membrane</location>
        <topology evidence="1">Single-pass type I membrane protein</topology>
    </subcellularLocation>
</comment>
<evidence type="ECO:0000256" key="9">
    <source>
        <dbReference type="ARBA" id="ARBA00022840"/>
    </source>
</evidence>
<organism evidence="17 18">
    <name type="scientific">Cinchona calisaya</name>
    <dbReference type="NCBI Taxonomy" id="153742"/>
    <lineage>
        <taxon>Eukaryota</taxon>
        <taxon>Viridiplantae</taxon>
        <taxon>Streptophyta</taxon>
        <taxon>Embryophyta</taxon>
        <taxon>Tracheophyta</taxon>
        <taxon>Spermatophyta</taxon>
        <taxon>Magnoliopsida</taxon>
        <taxon>eudicotyledons</taxon>
        <taxon>Gunneridae</taxon>
        <taxon>Pentapetalae</taxon>
        <taxon>asterids</taxon>
        <taxon>lamiids</taxon>
        <taxon>Gentianales</taxon>
        <taxon>Rubiaceae</taxon>
        <taxon>Cinchonoideae</taxon>
        <taxon>Cinchoneae</taxon>
        <taxon>Cinchona</taxon>
    </lineage>
</organism>
<keyword evidence="10" id="KW-1133">Transmembrane helix</keyword>
<dbReference type="Gene3D" id="1.10.510.10">
    <property type="entry name" value="Transferase(Phosphotransferase) domain 1"/>
    <property type="match status" value="1"/>
</dbReference>
<dbReference type="InterPro" id="IPR001245">
    <property type="entry name" value="Ser-Thr/Tyr_kinase_cat_dom"/>
</dbReference>
<keyword evidence="5" id="KW-0812">Transmembrane</keyword>
<keyword evidence="6" id="KW-0732">Signal</keyword>
<gene>
    <name evidence="17" type="ORF">ACH5RR_030151</name>
</gene>
<comment type="caution">
    <text evidence="17">The sequence shown here is derived from an EMBL/GenBank/DDBJ whole genome shotgun (WGS) entry which is preliminary data.</text>
</comment>
<evidence type="ECO:0000256" key="6">
    <source>
        <dbReference type="ARBA" id="ARBA00022729"/>
    </source>
</evidence>
<dbReference type="EC" id="2.7.11.1" evidence="2"/>
<keyword evidence="12" id="KW-0325">Glycoprotein</keyword>
<dbReference type="GO" id="GO:0005524">
    <property type="term" value="F:ATP binding"/>
    <property type="evidence" value="ECO:0007669"/>
    <property type="project" value="UniProtKB-UniRule"/>
</dbReference>
<evidence type="ECO:0000256" key="7">
    <source>
        <dbReference type="ARBA" id="ARBA00022741"/>
    </source>
</evidence>
<sequence length="219" mass="25108">MVVLFFLFKRKYLFKFWKEDPEIHETLEAMLKNQEFLAPKRYTYSDVKKMTNSFKEKLGEGGFGGVYKGMLKDGRRVAVKILKEKKGNGEDFINEVASVGRTSHVNIVTLLGFCYQGSKRALIYEFMPNGSLEKFIFTENSLIQRQLGREMFFKIAVGVARGLEYLHQGCNTRILYFDIKPRIILLDKDFCPKISDFGLARLCPNRASIISMLGARGTA</sequence>
<dbReference type="FunFam" id="3.30.200.20:FF:000644">
    <property type="entry name" value="Suppressor of npr1-1 constitutive 4"/>
    <property type="match status" value="1"/>
</dbReference>
<keyword evidence="3" id="KW-0723">Serine/threonine-protein kinase</keyword>
<dbReference type="SUPFAM" id="SSF56112">
    <property type="entry name" value="Protein kinase-like (PK-like)"/>
    <property type="match status" value="1"/>
</dbReference>
<dbReference type="GO" id="GO:0016020">
    <property type="term" value="C:membrane"/>
    <property type="evidence" value="ECO:0007669"/>
    <property type="project" value="UniProtKB-SubCell"/>
</dbReference>
<dbReference type="InterPro" id="IPR000719">
    <property type="entry name" value="Prot_kinase_dom"/>
</dbReference>
<evidence type="ECO:0000256" key="12">
    <source>
        <dbReference type="ARBA" id="ARBA00023180"/>
    </source>
</evidence>
<evidence type="ECO:0000259" key="16">
    <source>
        <dbReference type="PROSITE" id="PS50011"/>
    </source>
</evidence>
<reference evidence="17 18" key="1">
    <citation type="submission" date="2024-11" db="EMBL/GenBank/DDBJ databases">
        <title>A near-complete genome assembly of Cinchona calisaya.</title>
        <authorList>
            <person name="Lian D.C."/>
            <person name="Zhao X.W."/>
            <person name="Wei L."/>
        </authorList>
    </citation>
    <scope>NUCLEOTIDE SEQUENCE [LARGE SCALE GENOMIC DNA]</scope>
    <source>
        <tissue evidence="17">Nenye</tissue>
    </source>
</reference>
<keyword evidence="8" id="KW-0418">Kinase</keyword>
<evidence type="ECO:0000256" key="15">
    <source>
        <dbReference type="PROSITE-ProRule" id="PRU10141"/>
    </source>
</evidence>
<evidence type="ECO:0000256" key="14">
    <source>
        <dbReference type="ARBA" id="ARBA00048679"/>
    </source>
</evidence>
<dbReference type="InterPro" id="IPR017441">
    <property type="entry name" value="Protein_kinase_ATP_BS"/>
</dbReference>
<dbReference type="Gene3D" id="3.30.200.20">
    <property type="entry name" value="Phosphorylase Kinase, domain 1"/>
    <property type="match status" value="1"/>
</dbReference>
<dbReference type="PANTHER" id="PTHR27009">
    <property type="entry name" value="RUST RESISTANCE KINASE LR10-RELATED"/>
    <property type="match status" value="1"/>
</dbReference>
<evidence type="ECO:0000256" key="8">
    <source>
        <dbReference type="ARBA" id="ARBA00022777"/>
    </source>
</evidence>
<keyword evidence="11" id="KW-0472">Membrane</keyword>
<feature type="domain" description="Protein kinase" evidence="16">
    <location>
        <begin position="52"/>
        <end position="219"/>
    </location>
</feature>
<name>A0ABD2YXA7_9GENT</name>
<comment type="catalytic activity">
    <reaction evidence="14">
        <text>L-seryl-[protein] + ATP = O-phospho-L-seryl-[protein] + ADP + H(+)</text>
        <dbReference type="Rhea" id="RHEA:17989"/>
        <dbReference type="Rhea" id="RHEA-COMP:9863"/>
        <dbReference type="Rhea" id="RHEA-COMP:11604"/>
        <dbReference type="ChEBI" id="CHEBI:15378"/>
        <dbReference type="ChEBI" id="CHEBI:29999"/>
        <dbReference type="ChEBI" id="CHEBI:30616"/>
        <dbReference type="ChEBI" id="CHEBI:83421"/>
        <dbReference type="ChEBI" id="CHEBI:456216"/>
        <dbReference type="EC" id="2.7.11.1"/>
    </reaction>
</comment>
<evidence type="ECO:0000256" key="2">
    <source>
        <dbReference type="ARBA" id="ARBA00012513"/>
    </source>
</evidence>
<dbReference type="Proteomes" id="UP001630127">
    <property type="component" value="Unassembled WGS sequence"/>
</dbReference>
<evidence type="ECO:0000256" key="1">
    <source>
        <dbReference type="ARBA" id="ARBA00004479"/>
    </source>
</evidence>
<evidence type="ECO:0000256" key="13">
    <source>
        <dbReference type="ARBA" id="ARBA00047899"/>
    </source>
</evidence>
<evidence type="ECO:0000256" key="3">
    <source>
        <dbReference type="ARBA" id="ARBA00022527"/>
    </source>
</evidence>
<evidence type="ECO:0000256" key="4">
    <source>
        <dbReference type="ARBA" id="ARBA00022679"/>
    </source>
</evidence>
<comment type="catalytic activity">
    <reaction evidence="13">
        <text>L-threonyl-[protein] + ATP = O-phospho-L-threonyl-[protein] + ADP + H(+)</text>
        <dbReference type="Rhea" id="RHEA:46608"/>
        <dbReference type="Rhea" id="RHEA-COMP:11060"/>
        <dbReference type="Rhea" id="RHEA-COMP:11605"/>
        <dbReference type="ChEBI" id="CHEBI:15378"/>
        <dbReference type="ChEBI" id="CHEBI:30013"/>
        <dbReference type="ChEBI" id="CHEBI:30616"/>
        <dbReference type="ChEBI" id="CHEBI:61977"/>
        <dbReference type="ChEBI" id="CHEBI:456216"/>
        <dbReference type="EC" id="2.7.11.1"/>
    </reaction>
</comment>
<dbReference type="FunFam" id="1.10.510.10:FF:001023">
    <property type="entry name" value="Os07g0541700 protein"/>
    <property type="match status" value="1"/>
</dbReference>
<keyword evidence="9 15" id="KW-0067">ATP-binding</keyword>
<keyword evidence="4" id="KW-0808">Transferase</keyword>
<evidence type="ECO:0000256" key="11">
    <source>
        <dbReference type="ARBA" id="ARBA00023136"/>
    </source>
</evidence>
<dbReference type="PROSITE" id="PS50011">
    <property type="entry name" value="PROTEIN_KINASE_DOM"/>
    <property type="match status" value="1"/>
</dbReference>
<dbReference type="InterPro" id="IPR011009">
    <property type="entry name" value="Kinase-like_dom_sf"/>
</dbReference>
<protein>
    <recommendedName>
        <fullName evidence="2">non-specific serine/threonine protein kinase</fullName>
        <ecNumber evidence="2">2.7.11.1</ecNumber>
    </recommendedName>
</protein>
<evidence type="ECO:0000313" key="18">
    <source>
        <dbReference type="Proteomes" id="UP001630127"/>
    </source>
</evidence>
<feature type="binding site" evidence="15">
    <location>
        <position position="80"/>
    </location>
    <ligand>
        <name>ATP</name>
        <dbReference type="ChEBI" id="CHEBI:30616"/>
    </ligand>
</feature>
<dbReference type="InterPro" id="IPR045874">
    <property type="entry name" value="LRK10/LRL21-25-like"/>
</dbReference>
<accession>A0ABD2YXA7</accession>